<dbReference type="RefSeq" id="WP_042219140.1">
    <property type="nucleotide sequence ID" value="NZ_AP026069.1"/>
</dbReference>
<accession>A0A1I4IEQ3</accession>
<reference evidence="5 6" key="1">
    <citation type="submission" date="2016-10" db="EMBL/GenBank/DDBJ databases">
        <authorList>
            <person name="de Groot N.N."/>
        </authorList>
    </citation>
    <scope>NUCLEOTIDE SEQUENCE [LARGE SCALE GENOMIC DNA]</scope>
    <source>
        <strain evidence="5 6">M79</strain>
    </source>
</reference>
<dbReference type="PANTHER" id="PTHR43800:SF1">
    <property type="entry name" value="PEPTIDYL-LYSINE N-ACETYLTRANSFERASE YJAB"/>
    <property type="match status" value="1"/>
</dbReference>
<dbReference type="SUPFAM" id="SSF55729">
    <property type="entry name" value="Acyl-CoA N-acyltransferases (Nat)"/>
    <property type="match status" value="1"/>
</dbReference>
<dbReference type="Gene3D" id="3.40.630.30">
    <property type="match status" value="1"/>
</dbReference>
<evidence type="ECO:0000259" key="3">
    <source>
        <dbReference type="PROSITE" id="PS51186"/>
    </source>
</evidence>
<evidence type="ECO:0000313" key="4">
    <source>
        <dbReference type="EMBL" id="MDH7959462.1"/>
    </source>
</evidence>
<protein>
    <submittedName>
        <fullName evidence="5">Acetyltransferase (GNAT) domain-containing protein</fullName>
    </submittedName>
    <submittedName>
        <fullName evidence="4">GNAT family N-acetyltransferase</fullName>
    </submittedName>
</protein>
<dbReference type="CDD" id="cd04301">
    <property type="entry name" value="NAT_SF"/>
    <property type="match status" value="1"/>
</dbReference>
<sequence>MKIKHIEVKKDRYLPLLLLADDHEHIMTYLAKGELFVLMDQSEIRAVCVVSPTLEIENLAVAPDAQGQGYGRALINYLFKKYKGQGVMTVGTDDISGNVLFYEACGFEYTHKIKNYFIDHYSFPIYEDGKQLKDKCYLRKEL</sequence>
<evidence type="ECO:0000313" key="6">
    <source>
        <dbReference type="Proteomes" id="UP000181969"/>
    </source>
</evidence>
<dbReference type="InterPro" id="IPR000182">
    <property type="entry name" value="GNAT_dom"/>
</dbReference>
<organism evidence="5 6">
    <name type="scientific">Lactococcus garvieae</name>
    <dbReference type="NCBI Taxonomy" id="1363"/>
    <lineage>
        <taxon>Bacteria</taxon>
        <taxon>Bacillati</taxon>
        <taxon>Bacillota</taxon>
        <taxon>Bacilli</taxon>
        <taxon>Lactobacillales</taxon>
        <taxon>Streptococcaceae</taxon>
        <taxon>Lactococcus</taxon>
    </lineage>
</organism>
<name>A0A1I4IEQ3_9LACT</name>
<evidence type="ECO:0000313" key="5">
    <source>
        <dbReference type="EMBL" id="SFL52785.1"/>
    </source>
</evidence>
<gene>
    <name evidence="4" type="ORF">QHR29_03140</name>
    <name evidence="5" type="ORF">SAMN05216438_1166</name>
</gene>
<dbReference type="Proteomes" id="UP001157396">
    <property type="component" value="Unassembled WGS sequence"/>
</dbReference>
<dbReference type="GeneID" id="61073799"/>
<dbReference type="AlphaFoldDB" id="A0A1I4IEQ3"/>
<evidence type="ECO:0000256" key="2">
    <source>
        <dbReference type="ARBA" id="ARBA00023315"/>
    </source>
</evidence>
<feature type="domain" description="N-acetyltransferase" evidence="3">
    <location>
        <begin position="1"/>
        <end position="128"/>
    </location>
</feature>
<evidence type="ECO:0000256" key="1">
    <source>
        <dbReference type="ARBA" id="ARBA00022679"/>
    </source>
</evidence>
<dbReference type="PROSITE" id="PS51186">
    <property type="entry name" value="GNAT"/>
    <property type="match status" value="1"/>
</dbReference>
<dbReference type="Pfam" id="PF13508">
    <property type="entry name" value="Acetyltransf_7"/>
    <property type="match status" value="1"/>
</dbReference>
<dbReference type="OrthoDB" id="162775at2"/>
<dbReference type="PANTHER" id="PTHR43800">
    <property type="entry name" value="PEPTIDYL-LYSINE N-ACETYLTRANSFERASE YJAB"/>
    <property type="match status" value="1"/>
</dbReference>
<dbReference type="GO" id="GO:0016747">
    <property type="term" value="F:acyltransferase activity, transferring groups other than amino-acyl groups"/>
    <property type="evidence" value="ECO:0007669"/>
    <property type="project" value="InterPro"/>
</dbReference>
<proteinExistence type="predicted"/>
<reference evidence="4" key="2">
    <citation type="submission" date="2023-04" db="EMBL/GenBank/DDBJ databases">
        <title>Genomic analysis of Lactococcus garvieae isolates.</title>
        <authorList>
            <person name="Zhanghang C."/>
        </authorList>
    </citation>
    <scope>NUCLEOTIDE SEQUENCE</scope>
    <source>
        <strain evidence="4">ZB-1</strain>
    </source>
</reference>
<dbReference type="EMBL" id="FOTJ01000016">
    <property type="protein sequence ID" value="SFL52785.1"/>
    <property type="molecule type" value="Genomic_DNA"/>
</dbReference>
<dbReference type="Proteomes" id="UP000181969">
    <property type="component" value="Unassembled WGS sequence"/>
</dbReference>
<dbReference type="InterPro" id="IPR016181">
    <property type="entry name" value="Acyl_CoA_acyltransferase"/>
</dbReference>
<dbReference type="EMBL" id="JARYTV010000002">
    <property type="protein sequence ID" value="MDH7959462.1"/>
    <property type="molecule type" value="Genomic_DNA"/>
</dbReference>
<keyword evidence="2" id="KW-0012">Acyltransferase</keyword>
<keyword evidence="1 5" id="KW-0808">Transferase</keyword>